<comment type="caution">
    <text evidence="1">The sequence shown here is derived from an EMBL/GenBank/DDBJ whole genome shotgun (WGS) entry which is preliminary data.</text>
</comment>
<name>A0A392QKB1_9FABA</name>
<protein>
    <submittedName>
        <fullName evidence="1">Gag-pol polyprotein</fullName>
    </submittedName>
</protein>
<organism evidence="1 2">
    <name type="scientific">Trifolium medium</name>
    <dbReference type="NCBI Taxonomy" id="97028"/>
    <lineage>
        <taxon>Eukaryota</taxon>
        <taxon>Viridiplantae</taxon>
        <taxon>Streptophyta</taxon>
        <taxon>Embryophyta</taxon>
        <taxon>Tracheophyta</taxon>
        <taxon>Spermatophyta</taxon>
        <taxon>Magnoliopsida</taxon>
        <taxon>eudicotyledons</taxon>
        <taxon>Gunneridae</taxon>
        <taxon>Pentapetalae</taxon>
        <taxon>rosids</taxon>
        <taxon>fabids</taxon>
        <taxon>Fabales</taxon>
        <taxon>Fabaceae</taxon>
        <taxon>Papilionoideae</taxon>
        <taxon>50 kb inversion clade</taxon>
        <taxon>NPAAA clade</taxon>
        <taxon>Hologalegina</taxon>
        <taxon>IRL clade</taxon>
        <taxon>Trifolieae</taxon>
        <taxon>Trifolium</taxon>
    </lineage>
</organism>
<dbReference type="PANTHER" id="PTHR35317">
    <property type="entry name" value="OS04G0629600 PROTEIN"/>
    <property type="match status" value="1"/>
</dbReference>
<dbReference type="EMBL" id="LXQA010140911">
    <property type="protein sequence ID" value="MCI24347.1"/>
    <property type="molecule type" value="Genomic_DNA"/>
</dbReference>
<dbReference type="Pfam" id="PF14223">
    <property type="entry name" value="Retrotran_gag_2"/>
    <property type="match status" value="1"/>
</dbReference>
<proteinExistence type="predicted"/>
<reference evidence="1 2" key="1">
    <citation type="journal article" date="2018" name="Front. Plant Sci.">
        <title>Red Clover (Trifolium pratense) and Zigzag Clover (T. medium) - A Picture of Genomic Similarities and Differences.</title>
        <authorList>
            <person name="Dluhosova J."/>
            <person name="Istvanek J."/>
            <person name="Nedelnik J."/>
            <person name="Repkova J."/>
        </authorList>
    </citation>
    <scope>NUCLEOTIDE SEQUENCE [LARGE SCALE GENOMIC DNA]</scope>
    <source>
        <strain evidence="2">cv. 10/8</strain>
        <tissue evidence="1">Leaf</tissue>
    </source>
</reference>
<sequence>MKDDESIHDFHMNVMDIANSSESLGEKMSEEKLVRKILKSLLKKFDMKVTAVEEANDISEMKVDELIGSLQTFGVAINERSESKLKSIVFVSNTGDEETNDVDTDENISEAIVLLERQFNDALKKMDRRHESDAEYISLNINKDNAIHI</sequence>
<dbReference type="AlphaFoldDB" id="A0A392QKB1"/>
<dbReference type="Proteomes" id="UP000265520">
    <property type="component" value="Unassembled WGS sequence"/>
</dbReference>
<keyword evidence="2" id="KW-1185">Reference proteome</keyword>
<evidence type="ECO:0000313" key="1">
    <source>
        <dbReference type="EMBL" id="MCI24347.1"/>
    </source>
</evidence>
<dbReference type="PANTHER" id="PTHR35317:SF35">
    <property type="entry name" value="DUF4219 DOMAIN-CONTAINING PROTEIN"/>
    <property type="match status" value="1"/>
</dbReference>
<evidence type="ECO:0000313" key="2">
    <source>
        <dbReference type="Proteomes" id="UP000265520"/>
    </source>
</evidence>
<accession>A0A392QKB1</accession>